<dbReference type="Pfam" id="PF06119">
    <property type="entry name" value="NIDO"/>
    <property type="match status" value="1"/>
</dbReference>
<dbReference type="OrthoDB" id="6236007at2759"/>
<feature type="non-terminal residue" evidence="2">
    <location>
        <position position="1"/>
    </location>
</feature>
<dbReference type="InterPro" id="IPR051495">
    <property type="entry name" value="Epithelial_Barrier/Signaling"/>
</dbReference>
<dbReference type="GO" id="GO:0007160">
    <property type="term" value="P:cell-matrix adhesion"/>
    <property type="evidence" value="ECO:0007669"/>
    <property type="project" value="InterPro"/>
</dbReference>
<name>A0A7K6B881_UPUEP</name>
<feature type="non-terminal residue" evidence="2">
    <location>
        <position position="100"/>
    </location>
</feature>
<organism evidence="2 3">
    <name type="scientific">Upupa epops</name>
    <name type="common">Eurasian hoopoe</name>
    <dbReference type="NCBI Taxonomy" id="57439"/>
    <lineage>
        <taxon>Eukaryota</taxon>
        <taxon>Metazoa</taxon>
        <taxon>Chordata</taxon>
        <taxon>Craniata</taxon>
        <taxon>Vertebrata</taxon>
        <taxon>Euteleostomi</taxon>
        <taxon>Archelosauria</taxon>
        <taxon>Archosauria</taxon>
        <taxon>Dinosauria</taxon>
        <taxon>Saurischia</taxon>
        <taxon>Theropoda</taxon>
        <taxon>Coelurosauria</taxon>
        <taxon>Aves</taxon>
        <taxon>Neognathae</taxon>
        <taxon>Neoaves</taxon>
        <taxon>Telluraves</taxon>
        <taxon>Coraciimorphae</taxon>
        <taxon>Bucerotiformes</taxon>
        <taxon>Upupidae</taxon>
        <taxon>Upupa</taxon>
    </lineage>
</organism>
<dbReference type="PANTHER" id="PTHR13802">
    <property type="entry name" value="MUCIN 4-RELATED"/>
    <property type="match status" value="1"/>
</dbReference>
<dbReference type="EMBL" id="VZRI01009556">
    <property type="protein sequence ID" value="NWU97606.1"/>
    <property type="molecule type" value="Genomic_DNA"/>
</dbReference>
<evidence type="ECO:0000313" key="2">
    <source>
        <dbReference type="EMBL" id="NWU97606.1"/>
    </source>
</evidence>
<gene>
    <name evidence="2" type="primary">Tecta_0</name>
    <name evidence="2" type="ORF">UPUEPO_R14755</name>
</gene>
<keyword evidence="3" id="KW-1185">Reference proteome</keyword>
<evidence type="ECO:0000313" key="3">
    <source>
        <dbReference type="Proteomes" id="UP000544127"/>
    </source>
</evidence>
<protein>
    <submittedName>
        <fullName evidence="2">TECTA protein</fullName>
    </submittedName>
</protein>
<sequence length="100" mass="11080">VNNNGVISFDSRVKEYKPEPFPLADGRPFVAPFWGDVDNVKGGEVFYRATTEPDLLARLSEDISHYFPTSNFVATWAFVATWDHVNYYGSTTNKVGASGG</sequence>
<proteinExistence type="predicted"/>
<feature type="domain" description="NIDO" evidence="1">
    <location>
        <begin position="32"/>
        <end position="100"/>
    </location>
</feature>
<reference evidence="2 3" key="1">
    <citation type="submission" date="2019-09" db="EMBL/GenBank/DDBJ databases">
        <title>Bird 10,000 Genomes (B10K) Project - Family phase.</title>
        <authorList>
            <person name="Zhang G."/>
        </authorList>
    </citation>
    <scope>NUCLEOTIDE SEQUENCE [LARGE SCALE GENOMIC DNA]</scope>
    <source>
        <strain evidence="2">B10K-DU-012-37</strain>
    </source>
</reference>
<dbReference type="InterPro" id="IPR003886">
    <property type="entry name" value="NIDO_dom"/>
</dbReference>
<dbReference type="PANTHER" id="PTHR13802:SF59">
    <property type="entry name" value="SUSHI DOMAIN-CONTAINING PROTEIN 2"/>
    <property type="match status" value="1"/>
</dbReference>
<dbReference type="PROSITE" id="PS51220">
    <property type="entry name" value="NIDO"/>
    <property type="match status" value="1"/>
</dbReference>
<comment type="caution">
    <text evidence="2">The sequence shown here is derived from an EMBL/GenBank/DDBJ whole genome shotgun (WGS) entry which is preliminary data.</text>
</comment>
<dbReference type="Proteomes" id="UP000544127">
    <property type="component" value="Unassembled WGS sequence"/>
</dbReference>
<evidence type="ECO:0000259" key="1">
    <source>
        <dbReference type="PROSITE" id="PS51220"/>
    </source>
</evidence>
<accession>A0A7K6B881</accession>
<dbReference type="AlphaFoldDB" id="A0A7K6B881"/>